<keyword evidence="9 16" id="KW-0460">Magnesium</keyword>
<dbReference type="GO" id="GO:0006284">
    <property type="term" value="P:base-excision repair"/>
    <property type="evidence" value="ECO:0007669"/>
    <property type="project" value="UniProtKB-UniRule"/>
</dbReference>
<organism evidence="20 21">
    <name type="scientific">Smittium mucronatum</name>
    <dbReference type="NCBI Taxonomy" id="133383"/>
    <lineage>
        <taxon>Eukaryota</taxon>
        <taxon>Fungi</taxon>
        <taxon>Fungi incertae sedis</taxon>
        <taxon>Zoopagomycota</taxon>
        <taxon>Kickxellomycotina</taxon>
        <taxon>Harpellomycetes</taxon>
        <taxon>Harpellales</taxon>
        <taxon>Legeriomycetaceae</taxon>
        <taxon>Smittium</taxon>
    </lineage>
</organism>
<keyword evidence="3 16" id="KW-0540">Nuclease</keyword>
<evidence type="ECO:0000313" key="20">
    <source>
        <dbReference type="EMBL" id="OLY82699.1"/>
    </source>
</evidence>
<evidence type="ECO:0000256" key="1">
    <source>
        <dbReference type="ARBA" id="ARBA00022553"/>
    </source>
</evidence>
<dbReference type="Proteomes" id="UP000187455">
    <property type="component" value="Unassembled WGS sequence"/>
</dbReference>
<dbReference type="SMART" id="SM00279">
    <property type="entry name" value="HhH2"/>
    <property type="match status" value="1"/>
</dbReference>
<dbReference type="PRINTS" id="PR00853">
    <property type="entry name" value="XPGRADSUPER"/>
</dbReference>
<dbReference type="Gene3D" id="3.40.50.1010">
    <property type="entry name" value="5'-nuclease"/>
    <property type="match status" value="1"/>
</dbReference>
<evidence type="ECO:0000256" key="7">
    <source>
        <dbReference type="ARBA" id="ARBA00022801"/>
    </source>
</evidence>
<evidence type="ECO:0000256" key="15">
    <source>
        <dbReference type="ARBA" id="ARBA00063178"/>
    </source>
</evidence>
<comment type="similarity">
    <text evidence="14 16">Belongs to the XPG/RAD2 endonuclease family. FEN1 subfamily.</text>
</comment>
<dbReference type="PANTHER" id="PTHR11081:SF9">
    <property type="entry name" value="FLAP ENDONUCLEASE 1"/>
    <property type="match status" value="1"/>
</dbReference>
<dbReference type="GO" id="GO:0000287">
    <property type="term" value="F:magnesium ion binding"/>
    <property type="evidence" value="ECO:0007669"/>
    <property type="project" value="UniProtKB-UniRule"/>
</dbReference>
<evidence type="ECO:0000313" key="21">
    <source>
        <dbReference type="Proteomes" id="UP000187455"/>
    </source>
</evidence>
<dbReference type="SMART" id="SM00485">
    <property type="entry name" value="XPGN"/>
    <property type="match status" value="1"/>
</dbReference>
<dbReference type="InterPro" id="IPR023426">
    <property type="entry name" value="Flap_endonuc"/>
</dbReference>
<evidence type="ECO:0000256" key="17">
    <source>
        <dbReference type="SAM" id="MobiDB-lite"/>
    </source>
</evidence>
<dbReference type="InterPro" id="IPR008918">
    <property type="entry name" value="HhH2"/>
</dbReference>
<dbReference type="SUPFAM" id="SSF88723">
    <property type="entry name" value="PIN domain-like"/>
    <property type="match status" value="1"/>
</dbReference>
<dbReference type="GO" id="GO:0005654">
    <property type="term" value="C:nucleoplasm"/>
    <property type="evidence" value="ECO:0007669"/>
    <property type="project" value="UniProtKB-SubCell"/>
</dbReference>
<gene>
    <name evidence="20" type="ORF">AYI68_g3170</name>
</gene>
<dbReference type="CDD" id="cd09907">
    <property type="entry name" value="H3TH_FEN1-Euk"/>
    <property type="match status" value="1"/>
</dbReference>
<feature type="domain" description="XPG N-terminal" evidence="19">
    <location>
        <begin position="1"/>
        <end position="93"/>
    </location>
</feature>
<dbReference type="InterPro" id="IPR006086">
    <property type="entry name" value="XPG-I_dom"/>
</dbReference>
<proteinExistence type="inferred from homology"/>
<comment type="caution">
    <text evidence="20">The sequence shown here is derived from an EMBL/GenBank/DDBJ whole genome shotgun (WGS) entry which is preliminary data.</text>
</comment>
<keyword evidence="12 16" id="KW-0539">Nucleus</keyword>
<comment type="subcellular location">
    <subcellularLocation>
        <location evidence="16">Nucleus</location>
        <location evidence="16">Nucleolus</location>
    </subcellularLocation>
    <subcellularLocation>
        <location evidence="16">Nucleus</location>
        <location evidence="16">Nucleoplasm</location>
    </subcellularLocation>
    <subcellularLocation>
        <location evidence="16">Mitochondrion</location>
    </subcellularLocation>
    <text evidence="16">Resides mostly in the nucleoli and relocalizes to the nucleoplasm upon DNA damage.</text>
</comment>
<evidence type="ECO:0000256" key="13">
    <source>
        <dbReference type="ARBA" id="ARBA00029382"/>
    </source>
</evidence>
<evidence type="ECO:0000256" key="3">
    <source>
        <dbReference type="ARBA" id="ARBA00022722"/>
    </source>
</evidence>
<keyword evidence="7 16" id="KW-0378">Hydrolase</keyword>
<dbReference type="SUPFAM" id="SSF47807">
    <property type="entry name" value="5' to 3' exonuclease, C-terminal subdomain"/>
    <property type="match status" value="1"/>
</dbReference>
<keyword evidence="10 16" id="KW-0496">Mitochondrion</keyword>
<dbReference type="HAMAP" id="MF_00614">
    <property type="entry name" value="Fen"/>
    <property type="match status" value="1"/>
</dbReference>
<keyword evidence="11 16" id="KW-0234">DNA repair</keyword>
<dbReference type="Gene3D" id="1.10.150.20">
    <property type="entry name" value="5' to 3' exonuclease, C-terminal subdomain"/>
    <property type="match status" value="1"/>
</dbReference>
<dbReference type="GO" id="GO:0017108">
    <property type="term" value="F:5'-flap endonuclease activity"/>
    <property type="evidence" value="ECO:0007669"/>
    <property type="project" value="UniProtKB-UniRule"/>
</dbReference>
<dbReference type="GO" id="GO:0005730">
    <property type="term" value="C:nucleolus"/>
    <property type="evidence" value="ECO:0007669"/>
    <property type="project" value="UniProtKB-SubCell"/>
</dbReference>
<accession>A0A1R0H0P0</accession>
<dbReference type="Pfam" id="PF00752">
    <property type="entry name" value="XPG_N"/>
    <property type="match status" value="1"/>
</dbReference>
<evidence type="ECO:0000256" key="5">
    <source>
        <dbReference type="ARBA" id="ARBA00022759"/>
    </source>
</evidence>
<evidence type="ECO:0000256" key="12">
    <source>
        <dbReference type="ARBA" id="ARBA00023242"/>
    </source>
</evidence>
<reference evidence="20 21" key="1">
    <citation type="journal article" date="2016" name="Mol. Biol. Evol.">
        <title>Genome-Wide Survey of Gut Fungi (Harpellales) Reveals the First Horizontally Transferred Ubiquitin Gene from a Mosquito Host.</title>
        <authorList>
            <person name="Wang Y."/>
            <person name="White M.M."/>
            <person name="Kvist S."/>
            <person name="Moncalvo J.M."/>
        </authorList>
    </citation>
    <scope>NUCLEOTIDE SEQUENCE [LARGE SCALE GENOMIC DNA]</scope>
    <source>
        <strain evidence="20 21">ALG-7-W6</strain>
    </source>
</reference>
<evidence type="ECO:0000259" key="18">
    <source>
        <dbReference type="SMART" id="SM00484"/>
    </source>
</evidence>
<dbReference type="AlphaFoldDB" id="A0A1R0H0P0"/>
<evidence type="ECO:0000256" key="14">
    <source>
        <dbReference type="ARBA" id="ARBA00034726"/>
    </source>
</evidence>
<dbReference type="EC" id="3.1.-.-" evidence="16"/>
<comment type="function">
    <text evidence="13 16">Structure-specific nuclease with 5'-flap endonuclease and 5'-3' exonuclease activities involved in DNA replication and repair. During DNA replication, cleaves the 5'-overhanging flap structure that is generated by displacement synthesis when DNA polymerase encounters the 5'-end of a downstream Okazaki fragment. It enters the flap from the 5'-end and then tracks to cleave the flap base, leaving a nick for ligation. Also involved in the long patch base excision repair (LP-BER) pathway, by cleaving within the apurinic/apyrimidinic (AP) site-terminated flap. Acts as a genome stabilization factor that prevents flaps from equilibrating into structures that lead to duplications and deletions. Also possesses 5'-3' exonuclease activity on nicked or gapped double-stranded DNA, and exhibits RNase H activity. Also involved in replication and repair of rDNA and in repairing mitochondrial DNA.</text>
</comment>
<keyword evidence="21" id="KW-1185">Reference proteome</keyword>
<dbReference type="GO" id="GO:0008409">
    <property type="term" value="F:5'-3' exonuclease activity"/>
    <property type="evidence" value="ECO:0007669"/>
    <property type="project" value="UniProtKB-UniRule"/>
</dbReference>
<dbReference type="GO" id="GO:0005739">
    <property type="term" value="C:mitochondrion"/>
    <property type="evidence" value="ECO:0007669"/>
    <property type="project" value="UniProtKB-SubCell"/>
</dbReference>
<evidence type="ECO:0000256" key="2">
    <source>
        <dbReference type="ARBA" id="ARBA00022705"/>
    </source>
</evidence>
<dbReference type="Pfam" id="PF00867">
    <property type="entry name" value="XPG_I"/>
    <property type="match status" value="1"/>
</dbReference>
<dbReference type="SMART" id="SM00484">
    <property type="entry name" value="XPGI"/>
    <property type="match status" value="1"/>
</dbReference>
<sequence length="363" mass="40377">MGIQGLTKLISDVAPHVQKQSEMKAYLGRKVAIDASMSLYQFLVAVRGQDGQNLTNDQGETTSHLVGMFYRTIRMIENGLKPLAKRTDRRNLAEKELASAKEQGDTESINKFSRRLVKVTPQHNADCKKLLSLMGVPYIDAPCEAEAMCAELAKSGHVWAAASEDMDTLCFGAPILLRRLTFSEAKKLPILEFHLDKVLQGLDLTYSQFVDLCILLGCDYTQSIKNVGPKTGYSLIKQHKDIESVIENLKANQTCPPDFDYKSARQLFLSPDVAPTADLKLVWQSPDVEGVCQFMCVENGFNRDRILKSLEKLTTGAKKAQQGRLDSFFKSVPKKIDDSSSSTKSANKRKSAPKQKPNPKKSK</sequence>
<dbReference type="FunFam" id="3.40.50.1010:FF:000016">
    <property type="entry name" value="Flap endonuclease 1"/>
    <property type="match status" value="1"/>
</dbReference>
<dbReference type="EMBL" id="LSSL01001317">
    <property type="protein sequence ID" value="OLY82699.1"/>
    <property type="molecule type" value="Genomic_DNA"/>
</dbReference>
<dbReference type="GO" id="GO:0003677">
    <property type="term" value="F:DNA binding"/>
    <property type="evidence" value="ECO:0007669"/>
    <property type="project" value="UniProtKB-UniRule"/>
</dbReference>
<name>A0A1R0H0P0_9FUNG</name>
<dbReference type="InterPro" id="IPR006085">
    <property type="entry name" value="XPG_DNA_repair_N"/>
</dbReference>
<evidence type="ECO:0000256" key="16">
    <source>
        <dbReference type="HAMAP-Rule" id="MF_03140"/>
    </source>
</evidence>
<dbReference type="CDD" id="cd09867">
    <property type="entry name" value="PIN_FEN1"/>
    <property type="match status" value="1"/>
</dbReference>
<evidence type="ECO:0000256" key="11">
    <source>
        <dbReference type="ARBA" id="ARBA00023204"/>
    </source>
</evidence>
<keyword evidence="4 16" id="KW-0479">Metal-binding</keyword>
<evidence type="ECO:0000256" key="8">
    <source>
        <dbReference type="ARBA" id="ARBA00022839"/>
    </source>
</evidence>
<feature type="domain" description="XPG-I" evidence="18">
    <location>
        <begin position="132"/>
        <end position="204"/>
    </location>
</feature>
<dbReference type="OrthoDB" id="1937206at2759"/>
<dbReference type="InterPro" id="IPR029060">
    <property type="entry name" value="PIN-like_dom_sf"/>
</dbReference>
<keyword evidence="6 16" id="KW-0227">DNA damage</keyword>
<dbReference type="PANTHER" id="PTHR11081">
    <property type="entry name" value="FLAP ENDONUCLEASE FAMILY MEMBER"/>
    <property type="match status" value="1"/>
</dbReference>
<keyword evidence="8 16" id="KW-0269">Exonuclease</keyword>
<dbReference type="FunFam" id="1.10.150.20:FF:000009">
    <property type="entry name" value="Flap endonuclease 1"/>
    <property type="match status" value="1"/>
</dbReference>
<evidence type="ECO:0000256" key="6">
    <source>
        <dbReference type="ARBA" id="ARBA00022763"/>
    </source>
</evidence>
<dbReference type="InterPro" id="IPR006084">
    <property type="entry name" value="XPG/Rad2"/>
</dbReference>
<comment type="cofactor">
    <cofactor evidence="16">
        <name>Mg(2+)</name>
        <dbReference type="ChEBI" id="CHEBI:18420"/>
    </cofactor>
    <text evidence="16">Binds 2 magnesium ions per subunit. They probably participate in the reaction catalyzed by the enzyme. May bind an additional third magnesium ion after substrate binding.</text>
</comment>
<keyword evidence="2 16" id="KW-0235">DNA replication</keyword>
<keyword evidence="5 16" id="KW-0255">Endonuclease</keyword>
<evidence type="ECO:0000256" key="4">
    <source>
        <dbReference type="ARBA" id="ARBA00022723"/>
    </source>
</evidence>
<feature type="compositionally biased region" description="Basic residues" evidence="17">
    <location>
        <begin position="346"/>
        <end position="363"/>
    </location>
</feature>
<dbReference type="InterPro" id="IPR036279">
    <property type="entry name" value="5-3_exonuclease_C_sf"/>
</dbReference>
<dbReference type="GO" id="GO:0043137">
    <property type="term" value="P:DNA replication, removal of RNA primer"/>
    <property type="evidence" value="ECO:0007669"/>
    <property type="project" value="UniProtKB-UniRule"/>
</dbReference>
<comment type="subunit">
    <text evidence="15">Interacts with PCNA1 and PCNA2. Three molecules of FEN1 bind to one PCNA trimer with each molecule binding to one PCNA monomer. PCNA stimulates the nuclease activity without altering cleavage specificity.</text>
</comment>
<evidence type="ECO:0000259" key="19">
    <source>
        <dbReference type="SMART" id="SM00485"/>
    </source>
</evidence>
<keyword evidence="1 16" id="KW-0597">Phosphoprotein</keyword>
<evidence type="ECO:0000256" key="10">
    <source>
        <dbReference type="ARBA" id="ARBA00023128"/>
    </source>
</evidence>
<dbReference type="STRING" id="133383.A0A1R0H0P0"/>
<protein>
    <recommendedName>
        <fullName evidence="16">Flap endonuclease 1</fullName>
        <shortName evidence="16">FEN-1</shortName>
        <ecNumber evidence="16">3.1.-.-</ecNumber>
    </recommendedName>
    <alternativeName>
        <fullName evidence="16">Flap structure-specific endonuclease 1</fullName>
    </alternativeName>
</protein>
<evidence type="ECO:0000256" key="9">
    <source>
        <dbReference type="ARBA" id="ARBA00022842"/>
    </source>
</evidence>
<feature type="region of interest" description="Disordered" evidence="17">
    <location>
        <begin position="331"/>
        <end position="363"/>
    </location>
</feature>